<evidence type="ECO:0000313" key="2">
    <source>
        <dbReference type="Proteomes" id="UP001472677"/>
    </source>
</evidence>
<dbReference type="Proteomes" id="UP001472677">
    <property type="component" value="Unassembled WGS sequence"/>
</dbReference>
<dbReference type="EMBL" id="JBBPBM010000005">
    <property type="protein sequence ID" value="KAK8584346.1"/>
    <property type="molecule type" value="Genomic_DNA"/>
</dbReference>
<evidence type="ECO:0008006" key="3">
    <source>
        <dbReference type="Google" id="ProtNLM"/>
    </source>
</evidence>
<reference evidence="1 2" key="1">
    <citation type="journal article" date="2024" name="G3 (Bethesda)">
        <title>Genome assembly of Hibiscus sabdariffa L. provides insights into metabolisms of medicinal natural products.</title>
        <authorList>
            <person name="Kim T."/>
        </authorList>
    </citation>
    <scope>NUCLEOTIDE SEQUENCE [LARGE SCALE GENOMIC DNA]</scope>
    <source>
        <strain evidence="1">TK-2024</strain>
        <tissue evidence="1">Old leaves</tissue>
    </source>
</reference>
<sequence>MHRFSSILAHIKEVRGRDWLISVHHVSRTSNKVVDFLAKRALSRDIVTDLLVSPPVGIHDLLCVDLETG</sequence>
<name>A0ABR2FQI9_9ROSI</name>
<accession>A0ABR2FQI9</accession>
<protein>
    <recommendedName>
        <fullName evidence="3">RNase H type-1 domain-containing protein</fullName>
    </recommendedName>
</protein>
<proteinExistence type="predicted"/>
<gene>
    <name evidence="1" type="ORF">V6N12_068590</name>
</gene>
<comment type="caution">
    <text evidence="1">The sequence shown here is derived from an EMBL/GenBank/DDBJ whole genome shotgun (WGS) entry which is preliminary data.</text>
</comment>
<keyword evidence="2" id="KW-1185">Reference proteome</keyword>
<evidence type="ECO:0000313" key="1">
    <source>
        <dbReference type="EMBL" id="KAK8584346.1"/>
    </source>
</evidence>
<organism evidence="1 2">
    <name type="scientific">Hibiscus sabdariffa</name>
    <name type="common">roselle</name>
    <dbReference type="NCBI Taxonomy" id="183260"/>
    <lineage>
        <taxon>Eukaryota</taxon>
        <taxon>Viridiplantae</taxon>
        <taxon>Streptophyta</taxon>
        <taxon>Embryophyta</taxon>
        <taxon>Tracheophyta</taxon>
        <taxon>Spermatophyta</taxon>
        <taxon>Magnoliopsida</taxon>
        <taxon>eudicotyledons</taxon>
        <taxon>Gunneridae</taxon>
        <taxon>Pentapetalae</taxon>
        <taxon>rosids</taxon>
        <taxon>malvids</taxon>
        <taxon>Malvales</taxon>
        <taxon>Malvaceae</taxon>
        <taxon>Malvoideae</taxon>
        <taxon>Hibiscus</taxon>
    </lineage>
</organism>